<dbReference type="Proteomes" id="UP001185659">
    <property type="component" value="Unassembled WGS sequence"/>
</dbReference>
<sequence length="376" mass="41402">MSERQHFLPSSSSAAEQAVSAALDRRPELAPAIEALHAFKYRAPNESVLPALVMEYGLGPITPYLPDLATVIFYGVPWSRVRGTPEGVRRALSWIGYAYDLIHEAPSRRMRWNLFELDLDRVRDDEAHLDTIEAVVRLSQPARSEFWRGYDGYNVREFEWGWSRWGNSIWGDVSGVRLHEGGVKWSFGRTHEPAGGEHRFTETELTALGVWIEPVVGSGLAWGAFPWSTAGIQWSSDGEEARAQAIAAGLLGKSFWAVLRRGDGSVIGYRKARSVHCVVPAFAGRFEAGGSTYEPAEEFTSRIFVEALSAFGEGEGDAFASWSLVIGGAPPAETKPGVQWLDGETLSGGVIVGDFPTSADQIGKTDRQRMRGIFRI</sequence>
<evidence type="ECO:0000313" key="2">
    <source>
        <dbReference type="Proteomes" id="UP001185659"/>
    </source>
</evidence>
<name>A0ABU4AJC2_9HYPH</name>
<gene>
    <name evidence="1" type="ORF">R2G56_08600</name>
</gene>
<dbReference type="RefSeq" id="WP_317561019.1">
    <property type="nucleotide sequence ID" value="NZ_JAWLIP010000003.1"/>
</dbReference>
<comment type="caution">
    <text evidence="1">The sequence shown here is derived from an EMBL/GenBank/DDBJ whole genome shotgun (WGS) entry which is preliminary data.</text>
</comment>
<dbReference type="EMBL" id="JAWLIP010000003">
    <property type="protein sequence ID" value="MDV6226342.1"/>
    <property type="molecule type" value="Genomic_DNA"/>
</dbReference>
<organism evidence="1 2">
    <name type="scientific">Nitratireductor aquimarinus</name>
    <dbReference type="NCBI Taxonomy" id="889300"/>
    <lineage>
        <taxon>Bacteria</taxon>
        <taxon>Pseudomonadati</taxon>
        <taxon>Pseudomonadota</taxon>
        <taxon>Alphaproteobacteria</taxon>
        <taxon>Hyphomicrobiales</taxon>
        <taxon>Phyllobacteriaceae</taxon>
        <taxon>Nitratireductor</taxon>
    </lineage>
</organism>
<protein>
    <submittedName>
        <fullName evidence="1">Phage tail protein</fullName>
    </submittedName>
</protein>
<keyword evidence="2" id="KW-1185">Reference proteome</keyword>
<reference evidence="1 2" key="1">
    <citation type="submission" date="2023-10" db="EMBL/GenBank/DDBJ databases">
        <authorList>
            <person name="Venkata Ramana C."/>
            <person name="Sasikala C."/>
            <person name="Dhurka M."/>
        </authorList>
    </citation>
    <scope>NUCLEOTIDE SEQUENCE [LARGE SCALE GENOMIC DNA]</scope>
    <source>
        <strain evidence="1 2">KCTC 32151</strain>
    </source>
</reference>
<dbReference type="Pfam" id="PF09684">
    <property type="entry name" value="Tail_P2_I"/>
    <property type="match status" value="1"/>
</dbReference>
<dbReference type="InterPro" id="IPR006521">
    <property type="entry name" value="Tail_protein_I"/>
</dbReference>
<accession>A0ABU4AJC2</accession>
<evidence type="ECO:0000313" key="1">
    <source>
        <dbReference type="EMBL" id="MDV6226342.1"/>
    </source>
</evidence>
<proteinExistence type="predicted"/>